<proteinExistence type="predicted"/>
<dbReference type="AlphaFoldDB" id="A0A176RXB5"/>
<reference evidence="1 2" key="1">
    <citation type="submission" date="2016-05" db="EMBL/GenBank/DDBJ databases">
        <title>Single-cell genome of chain-forming Candidatus Thiomargarita nelsonii and comparison to other large sulfur-oxidizing bacteria.</title>
        <authorList>
            <person name="Winkel M."/>
            <person name="Salman V."/>
            <person name="Woyke T."/>
            <person name="Schulz-Vogt H."/>
            <person name="Richter M."/>
            <person name="Flood B."/>
            <person name="Bailey J."/>
            <person name="Amann R."/>
            <person name="Mussmann M."/>
        </authorList>
    </citation>
    <scope>NUCLEOTIDE SEQUENCE [LARGE SCALE GENOMIC DNA]</scope>
    <source>
        <strain evidence="1 2">THI036</strain>
    </source>
</reference>
<keyword evidence="2" id="KW-1185">Reference proteome</keyword>
<dbReference type="Proteomes" id="UP000076962">
    <property type="component" value="Unassembled WGS sequence"/>
</dbReference>
<evidence type="ECO:0000313" key="2">
    <source>
        <dbReference type="Proteomes" id="UP000076962"/>
    </source>
</evidence>
<evidence type="ECO:0000313" key="1">
    <source>
        <dbReference type="EMBL" id="OAD20411.1"/>
    </source>
</evidence>
<sequence length="79" mass="9059">MSTNKVPRRSCCNTANESADCKSKYACNVLKSRLWACAPHIAQRRKPPKVSCPSKISRRFNIGRKPRDALADNWWTKPR</sequence>
<comment type="caution">
    <text evidence="1">The sequence shown here is derived from an EMBL/GenBank/DDBJ whole genome shotgun (WGS) entry which is preliminary data.</text>
</comment>
<accession>A0A176RXB5</accession>
<name>A0A176RXB5_9GAMM</name>
<dbReference type="EMBL" id="LUTY01002395">
    <property type="protein sequence ID" value="OAD20411.1"/>
    <property type="molecule type" value="Genomic_DNA"/>
</dbReference>
<protein>
    <submittedName>
        <fullName evidence="1">Uncharacterized protein</fullName>
    </submittedName>
</protein>
<organism evidence="1 2">
    <name type="scientific">Candidatus Thiomargarita nelsonii</name>
    <dbReference type="NCBI Taxonomy" id="1003181"/>
    <lineage>
        <taxon>Bacteria</taxon>
        <taxon>Pseudomonadati</taxon>
        <taxon>Pseudomonadota</taxon>
        <taxon>Gammaproteobacteria</taxon>
        <taxon>Thiotrichales</taxon>
        <taxon>Thiotrichaceae</taxon>
        <taxon>Thiomargarita</taxon>
    </lineage>
</organism>
<gene>
    <name evidence="1" type="ORF">THIOM_003890</name>
</gene>